<dbReference type="EMBL" id="CP146275">
    <property type="protein sequence ID" value="WWT33000.1"/>
    <property type="molecule type" value="Genomic_DNA"/>
</dbReference>
<dbReference type="Proteomes" id="UP001369958">
    <property type="component" value="Chromosome"/>
</dbReference>
<accession>A0ABZ2I013</accession>
<dbReference type="RefSeq" id="WP_338608424.1">
    <property type="nucleotide sequence ID" value="NZ_CP146275.1"/>
</dbReference>
<evidence type="ECO:0000313" key="2">
    <source>
        <dbReference type="Proteomes" id="UP001369958"/>
    </source>
</evidence>
<name>A0ABZ2I013_9HYPH</name>
<proteinExistence type="predicted"/>
<organism evidence="1 2">
    <name type="scientific">Pelagibacterium nitratireducens</name>
    <dbReference type="NCBI Taxonomy" id="1046114"/>
    <lineage>
        <taxon>Bacteria</taxon>
        <taxon>Pseudomonadati</taxon>
        <taxon>Pseudomonadota</taxon>
        <taxon>Alphaproteobacteria</taxon>
        <taxon>Hyphomicrobiales</taxon>
        <taxon>Devosiaceae</taxon>
        <taxon>Pelagibacterium</taxon>
    </lineage>
</organism>
<keyword evidence="2" id="KW-1185">Reference proteome</keyword>
<sequence length="58" mass="6631">MIKTPLEVAESKVRSISVTEKNGQFAAIRQVFLDRERKLRAVQTAQRLYDGVRPDKGE</sequence>
<evidence type="ECO:0000313" key="1">
    <source>
        <dbReference type="EMBL" id="WWT33000.1"/>
    </source>
</evidence>
<gene>
    <name evidence="1" type="ORF">V6617_00555</name>
</gene>
<reference evidence="1 2" key="1">
    <citation type="submission" date="2024-02" db="EMBL/GenBank/DDBJ databases">
        <title>Complete genome sequence of Pelagibacterium nitratireducens ZH15.</title>
        <authorList>
            <person name="Zhao L.H."/>
        </authorList>
    </citation>
    <scope>NUCLEOTIDE SEQUENCE [LARGE SCALE GENOMIC DNA]</scope>
    <source>
        <strain evidence="1 2">ZH15</strain>
    </source>
</reference>
<protein>
    <submittedName>
        <fullName evidence="1">Uncharacterized protein</fullName>
    </submittedName>
</protein>